<dbReference type="SUPFAM" id="SSF53756">
    <property type="entry name" value="UDP-Glycosyltransferase/glycogen phosphorylase"/>
    <property type="match status" value="1"/>
</dbReference>
<feature type="domain" description="Glycosyl transferase family 1" evidence="1">
    <location>
        <begin position="167"/>
        <end position="305"/>
    </location>
</feature>
<evidence type="ECO:0000313" key="2">
    <source>
        <dbReference type="EMBL" id="OAF19341.1"/>
    </source>
</evidence>
<comment type="caution">
    <text evidence="2">The sequence shown here is derived from an EMBL/GenBank/DDBJ whole genome shotgun (WGS) entry which is preliminary data.</text>
</comment>
<dbReference type="Gene3D" id="3.40.50.2000">
    <property type="entry name" value="Glycogen Phosphorylase B"/>
    <property type="match status" value="2"/>
</dbReference>
<keyword evidence="3" id="KW-1185">Reference proteome</keyword>
<organism evidence="2 3">
    <name type="scientific">Bradyrhizobium neotropicale</name>
    <dbReference type="NCBI Taxonomy" id="1497615"/>
    <lineage>
        <taxon>Bacteria</taxon>
        <taxon>Pseudomonadati</taxon>
        <taxon>Pseudomonadota</taxon>
        <taxon>Alphaproteobacteria</taxon>
        <taxon>Hyphomicrobiales</taxon>
        <taxon>Nitrobacteraceae</taxon>
        <taxon>Bradyrhizobium</taxon>
    </lineage>
</organism>
<proteinExistence type="predicted"/>
<accession>A0A176ZF92</accession>
<evidence type="ECO:0000313" key="3">
    <source>
        <dbReference type="Proteomes" id="UP000077173"/>
    </source>
</evidence>
<dbReference type="GO" id="GO:0016757">
    <property type="term" value="F:glycosyltransferase activity"/>
    <property type="evidence" value="ECO:0007669"/>
    <property type="project" value="InterPro"/>
</dbReference>
<dbReference type="Pfam" id="PF00534">
    <property type="entry name" value="Glycos_transf_1"/>
    <property type="match status" value="1"/>
</dbReference>
<dbReference type="InterPro" id="IPR001296">
    <property type="entry name" value="Glyco_trans_1"/>
</dbReference>
<gene>
    <name evidence="2" type="ORF">AXW67_36775</name>
</gene>
<dbReference type="Proteomes" id="UP000077173">
    <property type="component" value="Unassembled WGS sequence"/>
</dbReference>
<evidence type="ECO:0000259" key="1">
    <source>
        <dbReference type="Pfam" id="PF00534"/>
    </source>
</evidence>
<dbReference type="PANTHER" id="PTHR45947">
    <property type="entry name" value="SULFOQUINOVOSYL TRANSFERASE SQD2"/>
    <property type="match status" value="1"/>
</dbReference>
<reference evidence="2 3" key="1">
    <citation type="submission" date="2016-02" db="EMBL/GenBank/DDBJ databases">
        <title>Draft genome sequence of the strain BR 10247T Bradyrhizobium neotropicale isolated from nodules of Centrolobium paraense.</title>
        <authorList>
            <person name="Simoes-Araujo J.L."/>
            <person name="Barauna A.C."/>
            <person name="Silva K."/>
            <person name="Zilli J.E."/>
        </authorList>
    </citation>
    <scope>NUCLEOTIDE SEQUENCE [LARGE SCALE GENOMIC DNA]</scope>
    <source>
        <strain evidence="2 3">BR 10247</strain>
    </source>
</reference>
<protein>
    <recommendedName>
        <fullName evidence="1">Glycosyl transferase family 1 domain-containing protein</fullName>
    </recommendedName>
</protein>
<dbReference type="AlphaFoldDB" id="A0A176ZF92"/>
<dbReference type="InterPro" id="IPR050194">
    <property type="entry name" value="Glycosyltransferase_grp1"/>
</dbReference>
<dbReference type="EMBL" id="LSEF01000025">
    <property type="protein sequence ID" value="OAF19341.1"/>
    <property type="molecule type" value="Genomic_DNA"/>
</dbReference>
<sequence>MPGLDGIHWVFPEVEGWPLKQAVEPKWERTYNVLWQRAALRDARDLHQQVGFDVVHHLTWAGIRAPTFLGALAAPLIIGPVGGGETSPPSLRDEIGLRGRILEGIRDLSNSTIAMNPLVRSGLARASAIFVSTADTQNLFKGVLRNKATVFTQLGLPNLPSDRLPRSPSGPPRLLYAGRLLYWKGVHIAIRAFAEVVRQIPNARFTIVGSGPERSRLEDDIRHNKLLGSVEFIPQLPQNALFELYRNHDLFLFPSLHDSGGFVVLEAMSHGLPVVCLDLGGPRDMVTPSSGVVVKHNGQNSAQLATMMAREICRLLASPETLSVLSAGAVARAQDFILAERIKRFYDRALEFMPRGDPTVVRQLDQVLSIHQ</sequence>
<dbReference type="PANTHER" id="PTHR45947:SF3">
    <property type="entry name" value="SULFOQUINOVOSYL TRANSFERASE SQD2"/>
    <property type="match status" value="1"/>
</dbReference>
<name>A0A176ZF92_9BRAD</name>
<dbReference type="CDD" id="cd03801">
    <property type="entry name" value="GT4_PimA-like"/>
    <property type="match status" value="1"/>
</dbReference>